<evidence type="ECO:0000313" key="3">
    <source>
        <dbReference type="Proteomes" id="UP000186878"/>
    </source>
</evidence>
<dbReference type="Proteomes" id="UP000186878">
    <property type="component" value="Unassembled WGS sequence"/>
</dbReference>
<sequence>MLWLAGFLGLEGWPSLVALVISGFGITLELTLIMALPPCLERGEAVASLTAGMSFVGYSMAFVMPMIGG</sequence>
<evidence type="ECO:0000256" key="1">
    <source>
        <dbReference type="SAM" id="Phobius"/>
    </source>
</evidence>
<keyword evidence="1" id="KW-0812">Transmembrane</keyword>
<dbReference type="RefSeq" id="WP_075570855.1">
    <property type="nucleotide sequence ID" value="NZ_MSDO01000021.1"/>
</dbReference>
<dbReference type="STRING" id="404433.BTW07_14300"/>
<keyword evidence="1" id="KW-1133">Transmembrane helix</keyword>
<keyword evidence="3" id="KW-1185">Reference proteome</keyword>
<protein>
    <submittedName>
        <fullName evidence="2">Uncharacterized protein</fullName>
    </submittedName>
</protein>
<dbReference type="AlphaFoldDB" id="A0A1Q8SQ16"/>
<feature type="transmembrane region" description="Helical" evidence="1">
    <location>
        <begin position="45"/>
        <end position="67"/>
    </location>
</feature>
<proteinExistence type="predicted"/>
<gene>
    <name evidence="2" type="ORF">BTW07_14300</name>
</gene>
<dbReference type="OrthoDB" id="148947at2"/>
<evidence type="ECO:0000313" key="2">
    <source>
        <dbReference type="EMBL" id="OLO03510.1"/>
    </source>
</evidence>
<organism evidence="2 3">
    <name type="scientific">Salinicola socius</name>
    <dbReference type="NCBI Taxonomy" id="404433"/>
    <lineage>
        <taxon>Bacteria</taxon>
        <taxon>Pseudomonadati</taxon>
        <taxon>Pseudomonadota</taxon>
        <taxon>Gammaproteobacteria</taxon>
        <taxon>Oceanospirillales</taxon>
        <taxon>Halomonadaceae</taxon>
        <taxon>Salinicola</taxon>
    </lineage>
</organism>
<accession>A0A1Q8SQ16</accession>
<feature type="transmembrane region" description="Helical" evidence="1">
    <location>
        <begin position="12"/>
        <end position="33"/>
    </location>
</feature>
<comment type="caution">
    <text evidence="2">The sequence shown here is derived from an EMBL/GenBank/DDBJ whole genome shotgun (WGS) entry which is preliminary data.</text>
</comment>
<keyword evidence="1" id="KW-0472">Membrane</keyword>
<reference evidence="2 3" key="1">
    <citation type="submission" date="2016-12" db="EMBL/GenBank/DDBJ databases">
        <title>Draft genome sequences of strains Salinicola socius SMB35, Salinicola sp. MH3R3-1 and Chromohalobacter sp. SMB17 from the Verkhnekamsk potash mining region of Russia.</title>
        <authorList>
            <person name="Mavrodi D.V."/>
            <person name="Olsson B.E."/>
            <person name="Korsakova E.S."/>
            <person name="Pyankova A."/>
            <person name="Mavrodi O.V."/>
            <person name="Plotnikova E.G."/>
        </authorList>
    </citation>
    <scope>NUCLEOTIDE SEQUENCE [LARGE SCALE GENOMIC DNA]</scope>
    <source>
        <strain evidence="2 3">SMB35</strain>
    </source>
</reference>
<dbReference type="EMBL" id="MSDO01000021">
    <property type="protein sequence ID" value="OLO03510.1"/>
    <property type="molecule type" value="Genomic_DNA"/>
</dbReference>
<name>A0A1Q8SQ16_9GAMM</name>